<organism evidence="2 3">
    <name type="scientific">Caenorhabditis bovis</name>
    <dbReference type="NCBI Taxonomy" id="2654633"/>
    <lineage>
        <taxon>Eukaryota</taxon>
        <taxon>Metazoa</taxon>
        <taxon>Ecdysozoa</taxon>
        <taxon>Nematoda</taxon>
        <taxon>Chromadorea</taxon>
        <taxon>Rhabditida</taxon>
        <taxon>Rhabditina</taxon>
        <taxon>Rhabditomorpha</taxon>
        <taxon>Rhabditoidea</taxon>
        <taxon>Rhabditidae</taxon>
        <taxon>Peloderinae</taxon>
        <taxon>Caenorhabditis</taxon>
    </lineage>
</organism>
<comment type="caution">
    <text evidence="2">The sequence shown here is derived from an EMBL/GenBank/DDBJ whole genome shotgun (WGS) entry which is preliminary data.</text>
</comment>
<gene>
    <name evidence="2" type="ORF">CBOVIS_LOCUS9622</name>
</gene>
<evidence type="ECO:0000259" key="1">
    <source>
        <dbReference type="PROSITE" id="PS00028"/>
    </source>
</evidence>
<dbReference type="InterPro" id="IPR013087">
    <property type="entry name" value="Znf_C2H2_type"/>
</dbReference>
<evidence type="ECO:0000313" key="3">
    <source>
        <dbReference type="Proteomes" id="UP000494206"/>
    </source>
</evidence>
<dbReference type="AlphaFoldDB" id="A0A8S1F7D4"/>
<dbReference type="PROSITE" id="PS00028">
    <property type="entry name" value="ZINC_FINGER_C2H2_1"/>
    <property type="match status" value="1"/>
</dbReference>
<dbReference type="Proteomes" id="UP000494206">
    <property type="component" value="Unassembled WGS sequence"/>
</dbReference>
<dbReference type="EMBL" id="CADEPM010000006">
    <property type="protein sequence ID" value="CAB3407743.1"/>
    <property type="molecule type" value="Genomic_DNA"/>
</dbReference>
<reference evidence="2 3" key="1">
    <citation type="submission" date="2020-04" db="EMBL/GenBank/DDBJ databases">
        <authorList>
            <person name="Laetsch R D."/>
            <person name="Stevens L."/>
            <person name="Kumar S."/>
            <person name="Blaxter L. M."/>
        </authorList>
    </citation>
    <scope>NUCLEOTIDE SEQUENCE [LARGE SCALE GENOMIC DNA]</scope>
</reference>
<keyword evidence="3" id="KW-1185">Reference proteome</keyword>
<sequence length="132" mass="15181">MSSSSPPMQNDKEFAVPNCGENAVDMSLSDNERRCRTRFYKKIEEMRRNNQIVMECSRCLLIFTDVIIYRFHSIMHSSTFQCTMCHTQCTDRRNFLQHSIECAHSMIPPSIADPSTITFSNGLPNLPSPINE</sequence>
<protein>
    <recommendedName>
        <fullName evidence="1">C2H2-type domain-containing protein</fullName>
    </recommendedName>
</protein>
<accession>A0A8S1F7D4</accession>
<name>A0A8S1F7D4_9PELO</name>
<proteinExistence type="predicted"/>
<feature type="domain" description="C2H2-type" evidence="1">
    <location>
        <begin position="82"/>
        <end position="104"/>
    </location>
</feature>
<dbReference type="OrthoDB" id="5576026at2759"/>
<evidence type="ECO:0000313" key="2">
    <source>
        <dbReference type="EMBL" id="CAB3407743.1"/>
    </source>
</evidence>